<protein>
    <recommendedName>
        <fullName evidence="3">Pseudouridine synthase</fullName>
        <ecNumber evidence="3">5.4.99.-</ecNumber>
    </recommendedName>
</protein>
<evidence type="ECO:0000256" key="2">
    <source>
        <dbReference type="ARBA" id="ARBA00023235"/>
    </source>
</evidence>
<dbReference type="InterPro" id="IPR018496">
    <property type="entry name" value="PsdUridine_synth_RsuA/RluB_CS"/>
</dbReference>
<dbReference type="EMBL" id="AQQV01000003">
    <property type="protein sequence ID" value="ORE86063.1"/>
    <property type="molecule type" value="Genomic_DNA"/>
</dbReference>
<dbReference type="InterPro" id="IPR020094">
    <property type="entry name" value="TruA/RsuA/RluB/E/F_N"/>
</dbReference>
<keyword evidence="7" id="KW-1185">Reference proteome</keyword>
<evidence type="ECO:0000256" key="4">
    <source>
        <dbReference type="SAM" id="MobiDB-lite"/>
    </source>
</evidence>
<dbReference type="PANTHER" id="PTHR47683">
    <property type="entry name" value="PSEUDOURIDINE SYNTHASE FAMILY PROTEIN-RELATED"/>
    <property type="match status" value="1"/>
</dbReference>
<dbReference type="GO" id="GO:0001522">
    <property type="term" value="P:pseudouridine synthesis"/>
    <property type="evidence" value="ECO:0007669"/>
    <property type="project" value="InterPro"/>
</dbReference>
<dbReference type="Gene3D" id="3.30.70.1560">
    <property type="entry name" value="Alpha-L RNA-binding motif"/>
    <property type="match status" value="1"/>
</dbReference>
<dbReference type="InterPro" id="IPR042092">
    <property type="entry name" value="PsdUridine_s_RsuA/RluB/E/F_cat"/>
</dbReference>
<accession>A0A1Y1SBY4</accession>
<dbReference type="InterPro" id="IPR020103">
    <property type="entry name" value="PsdUridine_synth_cat_dom_sf"/>
</dbReference>
<organism evidence="6 7">
    <name type="scientific">Oceanococcus atlanticus</name>
    <dbReference type="NCBI Taxonomy" id="1317117"/>
    <lineage>
        <taxon>Bacteria</taxon>
        <taxon>Pseudomonadati</taxon>
        <taxon>Pseudomonadota</taxon>
        <taxon>Gammaproteobacteria</taxon>
        <taxon>Chromatiales</taxon>
        <taxon>Oceanococcaceae</taxon>
        <taxon>Oceanococcus</taxon>
    </lineage>
</organism>
<proteinExistence type="inferred from homology"/>
<dbReference type="GO" id="GO:0006364">
    <property type="term" value="P:rRNA processing"/>
    <property type="evidence" value="ECO:0007669"/>
    <property type="project" value="UniProtKB-ARBA"/>
</dbReference>
<evidence type="ECO:0000259" key="5">
    <source>
        <dbReference type="Pfam" id="PF00849"/>
    </source>
</evidence>
<dbReference type="InterPro" id="IPR006145">
    <property type="entry name" value="PsdUridine_synth_RsuA/RluA"/>
</dbReference>
<dbReference type="Proteomes" id="UP000192342">
    <property type="component" value="Unassembled WGS sequence"/>
</dbReference>
<dbReference type="Gene3D" id="3.30.70.580">
    <property type="entry name" value="Pseudouridine synthase I, catalytic domain, N-terminal subdomain"/>
    <property type="match status" value="1"/>
</dbReference>
<evidence type="ECO:0000313" key="6">
    <source>
        <dbReference type="EMBL" id="ORE86063.1"/>
    </source>
</evidence>
<dbReference type="SUPFAM" id="SSF55120">
    <property type="entry name" value="Pseudouridine synthase"/>
    <property type="match status" value="1"/>
</dbReference>
<dbReference type="GO" id="GO:0009982">
    <property type="term" value="F:pseudouridine synthase activity"/>
    <property type="evidence" value="ECO:0007669"/>
    <property type="project" value="InterPro"/>
</dbReference>
<evidence type="ECO:0000256" key="1">
    <source>
        <dbReference type="ARBA" id="ARBA00008348"/>
    </source>
</evidence>
<dbReference type="InterPro" id="IPR000748">
    <property type="entry name" value="PsdUridine_synth_RsuA/RluB/E/F"/>
</dbReference>
<comment type="similarity">
    <text evidence="1 3">Belongs to the pseudouridine synthase RsuA family.</text>
</comment>
<gene>
    <name evidence="6" type="ORF">ATO7_12238</name>
</gene>
<dbReference type="NCBIfam" id="TIGR00093">
    <property type="entry name" value="pseudouridine synthase"/>
    <property type="match status" value="1"/>
</dbReference>
<dbReference type="InterPro" id="IPR050343">
    <property type="entry name" value="RsuA_PseudoU_synthase"/>
</dbReference>
<dbReference type="GO" id="GO:0140098">
    <property type="term" value="F:catalytic activity, acting on RNA"/>
    <property type="evidence" value="ECO:0007669"/>
    <property type="project" value="UniProtKB-ARBA"/>
</dbReference>
<feature type="region of interest" description="Disordered" evidence="4">
    <location>
        <begin position="156"/>
        <end position="184"/>
    </location>
</feature>
<dbReference type="PANTHER" id="PTHR47683:SF2">
    <property type="entry name" value="RNA-BINDING S4 DOMAIN-CONTAINING PROTEIN"/>
    <property type="match status" value="1"/>
</dbReference>
<dbReference type="PROSITE" id="PS01149">
    <property type="entry name" value="PSI_RSU"/>
    <property type="match status" value="1"/>
</dbReference>
<dbReference type="GO" id="GO:0003723">
    <property type="term" value="F:RNA binding"/>
    <property type="evidence" value="ECO:0007669"/>
    <property type="project" value="InterPro"/>
</dbReference>
<feature type="compositionally biased region" description="Basic residues" evidence="4">
    <location>
        <begin position="167"/>
        <end position="184"/>
    </location>
</feature>
<dbReference type="AlphaFoldDB" id="A0A1Y1SBY4"/>
<dbReference type="EC" id="5.4.99.-" evidence="3"/>
<keyword evidence="2 3" id="KW-0413">Isomerase</keyword>
<feature type="domain" description="Pseudouridine synthase RsuA/RluA-like" evidence="5">
    <location>
        <begin position="2"/>
        <end position="114"/>
    </location>
</feature>
<evidence type="ECO:0000256" key="3">
    <source>
        <dbReference type="RuleBase" id="RU003887"/>
    </source>
</evidence>
<reference evidence="6 7" key="1">
    <citation type="submission" date="2013-04" db="EMBL/GenBank/DDBJ databases">
        <title>Oceanococcus atlanticus 22II-S10r2 Genome Sequencing.</title>
        <authorList>
            <person name="Lai Q."/>
            <person name="Li G."/>
            <person name="Shao Z."/>
        </authorList>
    </citation>
    <scope>NUCLEOTIDE SEQUENCE [LARGE SCALE GENOMIC DNA]</scope>
    <source>
        <strain evidence="6 7">22II-S10r2</strain>
    </source>
</reference>
<sequence length="184" mass="20950">MYPAGRLDYDSEGLMLLTDDGGLQHRISSPRFKLEKTYWVQIEGEISDDALASLRQGVALKDGPTRPAQARRIDVPDLWPRIPPIRERKTIPTCWIELRISEGRNRQVRRMTAALGHPTLRLVRAAIGPITLGSLLPGQWREVDVRRELPAQWLRPTAAPRHSPQPHPHRHIPKPRGRSSGRRS</sequence>
<dbReference type="STRING" id="1317117.ATO7_12238"/>
<comment type="caution">
    <text evidence="6">The sequence shown here is derived from an EMBL/GenBank/DDBJ whole genome shotgun (WGS) entry which is preliminary data.</text>
</comment>
<dbReference type="Pfam" id="PF00849">
    <property type="entry name" value="PseudoU_synth_2"/>
    <property type="match status" value="1"/>
</dbReference>
<evidence type="ECO:0000313" key="7">
    <source>
        <dbReference type="Proteomes" id="UP000192342"/>
    </source>
</evidence>
<name>A0A1Y1SBY4_9GAMM</name>